<dbReference type="AlphaFoldDB" id="A0A818RPS6"/>
<keyword evidence="2" id="KW-0812">Transmembrane</keyword>
<organism evidence="3 4">
    <name type="scientific">Rotaria sordida</name>
    <dbReference type="NCBI Taxonomy" id="392033"/>
    <lineage>
        <taxon>Eukaryota</taxon>
        <taxon>Metazoa</taxon>
        <taxon>Spiralia</taxon>
        <taxon>Gnathifera</taxon>
        <taxon>Rotifera</taxon>
        <taxon>Eurotatoria</taxon>
        <taxon>Bdelloidea</taxon>
        <taxon>Philodinida</taxon>
        <taxon>Philodinidae</taxon>
        <taxon>Rotaria</taxon>
    </lineage>
</organism>
<feature type="region of interest" description="Disordered" evidence="1">
    <location>
        <begin position="736"/>
        <end position="758"/>
    </location>
</feature>
<protein>
    <submittedName>
        <fullName evidence="3">Uncharacterized protein</fullName>
    </submittedName>
</protein>
<comment type="caution">
    <text evidence="3">The sequence shown here is derived from an EMBL/GenBank/DDBJ whole genome shotgun (WGS) entry which is preliminary data.</text>
</comment>
<name>A0A818RPS6_9BILA</name>
<feature type="transmembrane region" description="Helical" evidence="2">
    <location>
        <begin position="107"/>
        <end position="127"/>
    </location>
</feature>
<evidence type="ECO:0000313" key="3">
    <source>
        <dbReference type="EMBL" id="CAF3657294.1"/>
    </source>
</evidence>
<feature type="compositionally biased region" description="Low complexity" evidence="1">
    <location>
        <begin position="432"/>
        <end position="446"/>
    </location>
</feature>
<keyword evidence="2" id="KW-1133">Transmembrane helix</keyword>
<evidence type="ECO:0000256" key="2">
    <source>
        <dbReference type="SAM" id="Phobius"/>
    </source>
</evidence>
<keyword evidence="2" id="KW-0472">Membrane</keyword>
<sequence>MVDSSPLFDLILTKSQFQSISIQQNDNFTEHLVNERTFLAWTRTSLVTPSSSINDYVKRRLSRHFISKNINSTDDDITLLTNRIGTFDTSSSYNTMKHFSTLTKTQIKVIITVVIIISFIIFIIAIFRFKNACRNQETDNLQTEIIRNRILQYNEPSSRRGSVGYYTRKYSRTTSIRSDDQINNSLPAKRLSIPACDQSSKPAAVVTLSSSPVDTTDVTRHRHHVIPSCDTSNIPNQQISIASTSSINIKPVVQISNFPINTNQNEKTEEKNNEISFVNIETKPKLSEVVESELSLSSSSSSSTNELTRLHEDDVCDDRTPLLTSELASTIKDSSNHTTRKYSFNALLPLVRPSNSHPLCSSLTSTNADGGNSSNGNGVDVKPRHRASLSSALRRSSFAKQPTTFCSTIDSTNTTRSISSSTHPIESDTSDQTSLLSNKSNSLNNQQHKKSLNRTSIETTSYQKDFMQKIERFRFIDDSASSTTTVTSPVESIEHVNTRQTTCNHLITSTIEQIDDFVRKKYDINDNNDDDDVNSLINCINSNTLTNGSYSDLNILNNTSSTKTILRPQTFKPVNNKSFQLMKSLSGCQQHNYHQSTPINIPHSMTSLPLSKQQINGYSRSMDFQSLTNKHDLIRPITIISTINETSSSSSTATLTSLRNSSSLEFDDNIKPSGVLVDDDFLPMSSPVDEHFWDMNIKNFHGFNNNNNNNNKCFPDVGSSPDIEVKHFDLQQFNTLSETSCDEDDDDDDDDDSSTSTDQLEISPLHEYKIDKMEKSLVLIKSNSPIQKISEEEIVDKSLTNPSISSTEQFNINSSSIPISSHQPNNESLLEKFSLSSQIPIPSDFLCDTILSSLNQHSQTISEEDDTQDSSTNDASEGDESADNGEIDLVQEFELSQREQQNKTNNFWTTNDRDVYIIQDDDVLSALVTTPTVVNRNTQPTSIMKITNNKISDNIDEQQQTLKPKVRFNLDPQYEREREWNKVNKLLGNSVEWTDEFEV</sequence>
<evidence type="ECO:0000313" key="4">
    <source>
        <dbReference type="Proteomes" id="UP000663836"/>
    </source>
</evidence>
<proteinExistence type="predicted"/>
<dbReference type="Proteomes" id="UP000663836">
    <property type="component" value="Unassembled WGS sequence"/>
</dbReference>
<feature type="compositionally biased region" description="Acidic residues" evidence="1">
    <location>
        <begin position="740"/>
        <end position="753"/>
    </location>
</feature>
<gene>
    <name evidence="3" type="ORF">JBS370_LOCUS6699</name>
</gene>
<feature type="region of interest" description="Disordered" evidence="1">
    <location>
        <begin position="857"/>
        <end position="884"/>
    </location>
</feature>
<reference evidence="3" key="1">
    <citation type="submission" date="2021-02" db="EMBL/GenBank/DDBJ databases">
        <authorList>
            <person name="Nowell W R."/>
        </authorList>
    </citation>
    <scope>NUCLEOTIDE SEQUENCE</scope>
</reference>
<dbReference type="EMBL" id="CAJOBD010000378">
    <property type="protein sequence ID" value="CAF3657294.1"/>
    <property type="molecule type" value="Genomic_DNA"/>
</dbReference>
<feature type="compositionally biased region" description="Low complexity" evidence="1">
    <location>
        <begin position="409"/>
        <end position="422"/>
    </location>
</feature>
<feature type="region of interest" description="Disordered" evidence="1">
    <location>
        <begin position="359"/>
        <end position="395"/>
    </location>
</feature>
<feature type="compositionally biased region" description="Polar residues" evidence="1">
    <location>
        <begin position="359"/>
        <end position="369"/>
    </location>
</feature>
<feature type="compositionally biased region" description="Low complexity" evidence="1">
    <location>
        <begin position="294"/>
        <end position="303"/>
    </location>
</feature>
<evidence type="ECO:0000256" key="1">
    <source>
        <dbReference type="SAM" id="MobiDB-lite"/>
    </source>
</evidence>
<accession>A0A818RPS6</accession>
<feature type="region of interest" description="Disordered" evidence="1">
    <location>
        <begin position="294"/>
        <end position="313"/>
    </location>
</feature>
<feature type="region of interest" description="Disordered" evidence="1">
    <location>
        <begin position="409"/>
        <end position="456"/>
    </location>
</feature>